<evidence type="ECO:0000256" key="2">
    <source>
        <dbReference type="ARBA" id="ARBA00004673"/>
    </source>
</evidence>
<dbReference type="CDD" id="cd00923">
    <property type="entry name" value="Cyt_c_Oxidase_Va"/>
    <property type="match status" value="1"/>
</dbReference>
<evidence type="ECO:0000256" key="6">
    <source>
        <dbReference type="ARBA" id="ARBA00022723"/>
    </source>
</evidence>
<keyword evidence="8 13" id="KW-0809">Transit peptide</keyword>
<dbReference type="GeneID" id="108738305"/>
<dbReference type="Pfam" id="PF02284">
    <property type="entry name" value="COX5A"/>
    <property type="match status" value="1"/>
</dbReference>
<dbReference type="GO" id="GO:0046872">
    <property type="term" value="F:metal ion binding"/>
    <property type="evidence" value="ECO:0007669"/>
    <property type="project" value="UniProtKB-UniRule"/>
</dbReference>
<evidence type="ECO:0000256" key="5">
    <source>
        <dbReference type="ARBA" id="ARBA00022617"/>
    </source>
</evidence>
<evidence type="ECO:0000256" key="1">
    <source>
        <dbReference type="ARBA" id="ARBA00004443"/>
    </source>
</evidence>
<evidence type="ECO:0000313" key="15">
    <source>
        <dbReference type="RefSeq" id="XP_018327176.1"/>
    </source>
</evidence>
<comment type="similarity">
    <text evidence="3 13">Belongs to the cytochrome c oxidase subunit 5A family.</text>
</comment>
<keyword evidence="7 13" id="KW-0999">Mitochondrion inner membrane</keyword>
<evidence type="ECO:0000256" key="3">
    <source>
        <dbReference type="ARBA" id="ARBA00007972"/>
    </source>
</evidence>
<dbReference type="STRING" id="224129.A0A1W4WTE5"/>
<comment type="function">
    <text evidence="13">Component of the cytochrome c oxidase, the last enzyme in the mitochondrial electron transport chain which drives oxidative phosphorylation. The respiratory chain contains 3 multisubunit complexes succinate dehydrogenase (complex II, CII), ubiquinol-cytochrome c oxidoreductase (cytochrome b-c1 complex, complex III, CIII) and cytochrome c oxidase (complex IV, CIV), that cooperate to transfer electrons derived from NADH and succinate to molecular oxygen, creating an electrochemical gradient over the inner membrane that drives transmembrane transport and the ATP synthase. Cytochrome c oxidase is the component of the respiratory chain that catalyzes the reduction of oxygen to water. Electrons originating from reduced cytochrome c in the intermembrane space (IMS) are transferred via the dinuclear copper A center (CU(A)) of subunit 2 and heme A of subunit 1 to the active site in subunit 1, a binuclear center (BNC) formed by heme A3 and copper B (CU(B)). The BNC reduces molecular oxygen to 2 water molecules using 4 electrons from cytochrome c in the IMS and 4 protons from the mitochondrial matrix.</text>
</comment>
<dbReference type="GO" id="GO:0045277">
    <property type="term" value="C:respiratory chain complex IV"/>
    <property type="evidence" value="ECO:0007669"/>
    <property type="project" value="UniProtKB-UniRule"/>
</dbReference>
<keyword evidence="14" id="KW-1185">Reference proteome</keyword>
<evidence type="ECO:0000256" key="13">
    <source>
        <dbReference type="RuleBase" id="RU368103"/>
    </source>
</evidence>
<accession>A0A1W4WTE5</accession>
<comment type="subcellular location">
    <subcellularLocation>
        <location evidence="1 13">Mitochondrion inner membrane</location>
        <topology evidence="1 13">Peripheral membrane protein</topology>
        <orientation evidence="1 13">Matrix side</orientation>
    </subcellularLocation>
</comment>
<keyword evidence="9 13" id="KW-0408">Iron</keyword>
<dbReference type="InterPro" id="IPR003204">
    <property type="entry name" value="Cyt_c_oxidase_su5A/6"/>
</dbReference>
<evidence type="ECO:0000256" key="9">
    <source>
        <dbReference type="ARBA" id="ARBA00023004"/>
    </source>
</evidence>
<dbReference type="KEGG" id="apln:108738305"/>
<evidence type="ECO:0000256" key="10">
    <source>
        <dbReference type="ARBA" id="ARBA00023128"/>
    </source>
</evidence>
<gene>
    <name evidence="15" type="primary">LOC108738305</name>
</gene>
<keyword evidence="11 13" id="KW-0472">Membrane</keyword>
<dbReference type="UniPathway" id="UPA00705"/>
<dbReference type="InParanoid" id="A0A1W4WTE5"/>
<evidence type="ECO:0000313" key="14">
    <source>
        <dbReference type="Proteomes" id="UP000192223"/>
    </source>
</evidence>
<evidence type="ECO:0000256" key="8">
    <source>
        <dbReference type="ARBA" id="ARBA00022946"/>
    </source>
</evidence>
<dbReference type="RefSeq" id="XP_018327176.1">
    <property type="nucleotide sequence ID" value="XM_018471674.2"/>
</dbReference>
<keyword evidence="6 13" id="KW-0479">Metal-binding</keyword>
<protein>
    <recommendedName>
        <fullName evidence="4 13">Cytochrome c oxidase subunit 5A, mitochondrial</fullName>
    </recommendedName>
    <alternativeName>
        <fullName evidence="12 13">Cytochrome c oxidase polypeptide Va</fullName>
    </alternativeName>
</protein>
<dbReference type="SUPFAM" id="SSF48479">
    <property type="entry name" value="Cytochrome c oxidase subunit E"/>
    <property type="match status" value="1"/>
</dbReference>
<evidence type="ECO:0000256" key="7">
    <source>
        <dbReference type="ARBA" id="ARBA00022792"/>
    </source>
</evidence>
<dbReference type="Gene3D" id="1.25.40.40">
    <property type="entry name" value="Cytochrome c oxidase, subunit Va/VI"/>
    <property type="match status" value="1"/>
</dbReference>
<reference evidence="15" key="1">
    <citation type="submission" date="2025-08" db="UniProtKB">
        <authorList>
            <consortium name="RefSeq"/>
        </authorList>
    </citation>
    <scope>IDENTIFICATION</scope>
    <source>
        <tissue evidence="15">Entire body</tissue>
    </source>
</reference>
<dbReference type="Proteomes" id="UP000192223">
    <property type="component" value="Unplaced"/>
</dbReference>
<proteinExistence type="inferred from homology"/>
<sequence>MSSLIRNALSKSLRNVVKLAGASVGSKRTVYHTALHDETPEELDTRYECFFCRPDIDGWDIRQAMSDLIGMDMVPEPRIIIAAMYACRRINEYAVAVRFLEACKYKCGHHEKEIWPYILQEVGPTLCELGIDSPESLGIDKPELWSPSVFDIH</sequence>
<dbReference type="OrthoDB" id="5778907at2759"/>
<dbReference type="PANTHER" id="PTHR14200">
    <property type="entry name" value="CYTOCHROME C OXIDASE POLYPEPTIDE"/>
    <property type="match status" value="1"/>
</dbReference>
<comment type="pathway">
    <text evidence="2 13">Energy metabolism; oxidative phosphorylation.</text>
</comment>
<name>A0A1W4WTE5_AGRPL</name>
<dbReference type="PANTHER" id="PTHR14200:SF11">
    <property type="entry name" value="CYTOCHROME C OXIDASE SUBUNIT 5A, MITOCHONDRIAL"/>
    <property type="match status" value="1"/>
</dbReference>
<organism evidence="14 15">
    <name type="scientific">Agrilus planipennis</name>
    <name type="common">Emerald ash borer</name>
    <name type="synonym">Agrilus marcopoli</name>
    <dbReference type="NCBI Taxonomy" id="224129"/>
    <lineage>
        <taxon>Eukaryota</taxon>
        <taxon>Metazoa</taxon>
        <taxon>Ecdysozoa</taxon>
        <taxon>Arthropoda</taxon>
        <taxon>Hexapoda</taxon>
        <taxon>Insecta</taxon>
        <taxon>Pterygota</taxon>
        <taxon>Neoptera</taxon>
        <taxon>Endopterygota</taxon>
        <taxon>Coleoptera</taxon>
        <taxon>Polyphaga</taxon>
        <taxon>Elateriformia</taxon>
        <taxon>Buprestoidea</taxon>
        <taxon>Buprestidae</taxon>
        <taxon>Agrilinae</taxon>
        <taxon>Agrilus</taxon>
    </lineage>
</organism>
<keyword evidence="10 13" id="KW-0496">Mitochondrion</keyword>
<evidence type="ECO:0000256" key="11">
    <source>
        <dbReference type="ARBA" id="ARBA00023136"/>
    </source>
</evidence>
<comment type="subunit">
    <text evidence="13">Component of the cytochrome c oxidase (complex IV, CIV), a multisubunit enzyme composed of a catalytic core of 3 subunits and several supernumerary subunits. The complex exists as a monomer or a dimer and forms supercomplexes (SCs) in the inner mitochondrial membrane with ubiquinol-cytochrome c oxidoreductase (cytochrome b-c1 complex, complex III, CIII).</text>
</comment>
<dbReference type="InterPro" id="IPR036545">
    <property type="entry name" value="Cyt_c_oxidase_su5A/6_sf"/>
</dbReference>
<dbReference type="GO" id="GO:0005743">
    <property type="term" value="C:mitochondrial inner membrane"/>
    <property type="evidence" value="ECO:0007669"/>
    <property type="project" value="UniProtKB-SubCell"/>
</dbReference>
<dbReference type="AlphaFoldDB" id="A0A1W4WTE5"/>
<evidence type="ECO:0000256" key="4">
    <source>
        <dbReference type="ARBA" id="ARBA00021968"/>
    </source>
</evidence>
<dbReference type="GO" id="GO:0006123">
    <property type="term" value="P:mitochondrial electron transport, cytochrome c to oxygen"/>
    <property type="evidence" value="ECO:0007669"/>
    <property type="project" value="UniProtKB-UniRule"/>
</dbReference>
<evidence type="ECO:0000256" key="12">
    <source>
        <dbReference type="ARBA" id="ARBA00031049"/>
    </source>
</evidence>
<keyword evidence="5 13" id="KW-0349">Heme</keyword>